<dbReference type="RefSeq" id="WP_087861476.1">
    <property type="nucleotide sequence ID" value="NZ_LT859958.1"/>
</dbReference>
<comment type="similarity">
    <text evidence="2">Belongs to the TMEM19 family.</text>
</comment>
<evidence type="ECO:0000256" key="3">
    <source>
        <dbReference type="ARBA" id="ARBA00022692"/>
    </source>
</evidence>
<evidence type="ECO:0000313" key="8">
    <source>
        <dbReference type="Proteomes" id="UP000195514"/>
    </source>
</evidence>
<keyword evidence="3 6" id="KW-0812">Transmembrane</keyword>
<organism evidence="7 8">
    <name type="scientific">Candidatus Brevifilum fermentans</name>
    <dbReference type="NCBI Taxonomy" id="1986204"/>
    <lineage>
        <taxon>Bacteria</taxon>
        <taxon>Bacillati</taxon>
        <taxon>Chloroflexota</taxon>
        <taxon>Anaerolineae</taxon>
        <taxon>Anaerolineales</taxon>
        <taxon>Anaerolineaceae</taxon>
        <taxon>Candidatus Brevifilum</taxon>
    </lineage>
</organism>
<dbReference type="Proteomes" id="UP000195514">
    <property type="component" value="Chromosome I"/>
</dbReference>
<feature type="transmembrane region" description="Helical" evidence="6">
    <location>
        <begin position="261"/>
        <end position="280"/>
    </location>
</feature>
<evidence type="ECO:0008006" key="9">
    <source>
        <dbReference type="Google" id="ProtNLM"/>
    </source>
</evidence>
<feature type="transmembrane region" description="Helical" evidence="6">
    <location>
        <begin position="161"/>
        <end position="184"/>
    </location>
</feature>
<feature type="transmembrane region" description="Helical" evidence="6">
    <location>
        <begin position="33"/>
        <end position="62"/>
    </location>
</feature>
<dbReference type="KEGG" id="abat:CFX1CAM_0484"/>
<keyword evidence="5 6" id="KW-0472">Membrane</keyword>
<keyword evidence="4 6" id="KW-1133">Transmembrane helix</keyword>
<evidence type="ECO:0000256" key="1">
    <source>
        <dbReference type="ARBA" id="ARBA00004141"/>
    </source>
</evidence>
<reference evidence="8" key="1">
    <citation type="submission" date="2017-05" db="EMBL/GenBank/DDBJ databases">
        <authorList>
            <person name="Kirkegaard R."/>
            <person name="Mcilroy J S."/>
        </authorList>
    </citation>
    <scope>NUCLEOTIDE SEQUENCE [LARGE SCALE GENOMIC DNA]</scope>
</reference>
<evidence type="ECO:0000256" key="4">
    <source>
        <dbReference type="ARBA" id="ARBA00022989"/>
    </source>
</evidence>
<protein>
    <recommendedName>
        <fullName evidence="9">DUF92 domain-containing protein</fullName>
    </recommendedName>
</protein>
<accession>A0A1Y6K692</accession>
<sequence>MVNFFIGMFVGVGVAYMAHRVQALNRGGAVAAAVLGTVVFGMAGAGWAVVMLTFFVSSSLLSKLFRARKAATGPDFAKGSNRDVWQVLANGGVSGAAALAYFVLQQVHPAGTLASILWVGFAASLAGANADTWATELGMLNPRQPLLLTTLQRVPRGTSGGVSLVGTLAALVGSALVGGMAAWVTGMGWAPALDASPWKALVAIAVGGVVGSLVDSLLGATLQAIYFCPACQKETEKHPQHTCGGKTVHQRGLAWLNNDGVNFLCTLSAALAGVCLFLVLL</sequence>
<evidence type="ECO:0000256" key="5">
    <source>
        <dbReference type="ARBA" id="ARBA00023136"/>
    </source>
</evidence>
<feature type="transmembrane region" description="Helical" evidence="6">
    <location>
        <begin position="204"/>
        <end position="228"/>
    </location>
</feature>
<proteinExistence type="inferred from homology"/>
<dbReference type="InterPro" id="IPR002794">
    <property type="entry name" value="DUF92_TMEM19"/>
</dbReference>
<dbReference type="PANTHER" id="PTHR13353">
    <property type="entry name" value="TRANSMEMBRANE PROTEIN 19"/>
    <property type="match status" value="1"/>
</dbReference>
<dbReference type="EMBL" id="LT859958">
    <property type="protein sequence ID" value="SMX53550.1"/>
    <property type="molecule type" value="Genomic_DNA"/>
</dbReference>
<dbReference type="AlphaFoldDB" id="A0A1Y6K692"/>
<gene>
    <name evidence="7" type="ORF">CFX1CAM_0484</name>
</gene>
<evidence type="ECO:0000313" key="7">
    <source>
        <dbReference type="EMBL" id="SMX53550.1"/>
    </source>
</evidence>
<comment type="subcellular location">
    <subcellularLocation>
        <location evidence="1">Membrane</location>
        <topology evidence="1">Multi-pass membrane protein</topology>
    </subcellularLocation>
</comment>
<keyword evidence="8" id="KW-1185">Reference proteome</keyword>
<name>A0A1Y6K692_9CHLR</name>
<evidence type="ECO:0000256" key="2">
    <source>
        <dbReference type="ARBA" id="ARBA00009012"/>
    </source>
</evidence>
<dbReference type="GO" id="GO:0016020">
    <property type="term" value="C:membrane"/>
    <property type="evidence" value="ECO:0007669"/>
    <property type="project" value="UniProtKB-SubCell"/>
</dbReference>
<dbReference type="PANTHER" id="PTHR13353:SF5">
    <property type="entry name" value="TRANSMEMBRANE PROTEIN 19"/>
    <property type="match status" value="1"/>
</dbReference>
<dbReference type="Pfam" id="PF01940">
    <property type="entry name" value="DUF92"/>
    <property type="match status" value="1"/>
</dbReference>
<evidence type="ECO:0000256" key="6">
    <source>
        <dbReference type="SAM" id="Phobius"/>
    </source>
</evidence>
<dbReference type="OrthoDB" id="9808500at2"/>